<dbReference type="GO" id="GO:0004590">
    <property type="term" value="F:orotidine-5'-phosphate decarboxylase activity"/>
    <property type="evidence" value="ECO:0007669"/>
    <property type="project" value="TreeGrafter"/>
</dbReference>
<dbReference type="GO" id="GO:0004588">
    <property type="term" value="F:orotate phosphoribosyltransferase activity"/>
    <property type="evidence" value="ECO:0007669"/>
    <property type="project" value="TreeGrafter"/>
</dbReference>
<dbReference type="Pfam" id="PF00156">
    <property type="entry name" value="Pribosyltran"/>
    <property type="match status" value="1"/>
</dbReference>
<evidence type="ECO:0000259" key="3">
    <source>
        <dbReference type="Pfam" id="PF00156"/>
    </source>
</evidence>
<dbReference type="GO" id="GO:0006222">
    <property type="term" value="P:UMP biosynthetic process"/>
    <property type="evidence" value="ECO:0007669"/>
    <property type="project" value="TreeGrafter"/>
</dbReference>
<keyword evidence="2" id="KW-0665">Pyrimidine biosynthesis</keyword>
<dbReference type="PANTHER" id="PTHR19278">
    <property type="entry name" value="OROTATE PHOSPHORIBOSYLTRANSFERASE"/>
    <property type="match status" value="1"/>
</dbReference>
<name>A0A9P0I7J1_SPOLI</name>
<dbReference type="CDD" id="cd06223">
    <property type="entry name" value="PRTases_typeI"/>
    <property type="match status" value="1"/>
</dbReference>
<feature type="domain" description="Phosphoribosyltransferase" evidence="3">
    <location>
        <begin position="8"/>
        <end position="111"/>
    </location>
</feature>
<accession>A0A9P0I7J1</accession>
<evidence type="ECO:0000256" key="1">
    <source>
        <dbReference type="ARBA" id="ARBA00004725"/>
    </source>
</evidence>
<organism evidence="4 5">
    <name type="scientific">Spodoptera littoralis</name>
    <name type="common">Egyptian cotton leafworm</name>
    <dbReference type="NCBI Taxonomy" id="7109"/>
    <lineage>
        <taxon>Eukaryota</taxon>
        <taxon>Metazoa</taxon>
        <taxon>Ecdysozoa</taxon>
        <taxon>Arthropoda</taxon>
        <taxon>Hexapoda</taxon>
        <taxon>Insecta</taxon>
        <taxon>Pterygota</taxon>
        <taxon>Neoptera</taxon>
        <taxon>Endopterygota</taxon>
        <taxon>Lepidoptera</taxon>
        <taxon>Glossata</taxon>
        <taxon>Ditrysia</taxon>
        <taxon>Noctuoidea</taxon>
        <taxon>Noctuidae</taxon>
        <taxon>Amphipyrinae</taxon>
        <taxon>Spodoptera</taxon>
    </lineage>
</organism>
<dbReference type="SUPFAM" id="SSF53271">
    <property type="entry name" value="PRTase-like"/>
    <property type="match status" value="1"/>
</dbReference>
<evidence type="ECO:0000313" key="4">
    <source>
        <dbReference type="EMBL" id="CAH1640840.1"/>
    </source>
</evidence>
<dbReference type="AlphaFoldDB" id="A0A9P0I7J1"/>
<evidence type="ECO:0000313" key="5">
    <source>
        <dbReference type="Proteomes" id="UP001153321"/>
    </source>
</evidence>
<proteinExistence type="predicted"/>
<dbReference type="GO" id="GO:0019856">
    <property type="term" value="P:pyrimidine nucleobase biosynthetic process"/>
    <property type="evidence" value="ECO:0007669"/>
    <property type="project" value="TreeGrafter"/>
</dbReference>
<protein>
    <recommendedName>
        <fullName evidence="3">Phosphoribosyltransferase domain-containing protein</fullName>
    </recommendedName>
</protein>
<dbReference type="Proteomes" id="UP001153321">
    <property type="component" value="Chromosome 21"/>
</dbReference>
<dbReference type="InterPro" id="IPR000836">
    <property type="entry name" value="PRTase_dom"/>
</dbReference>
<comment type="pathway">
    <text evidence="1">Pyrimidine metabolism; UMP biosynthesis via de novo pathway.</text>
</comment>
<reference evidence="4" key="1">
    <citation type="submission" date="2022-02" db="EMBL/GenBank/DDBJ databases">
        <authorList>
            <person name="King R."/>
        </authorList>
    </citation>
    <scope>NUCLEOTIDE SEQUENCE</scope>
</reference>
<dbReference type="Gene3D" id="3.40.50.2020">
    <property type="match status" value="1"/>
</dbReference>
<sequence>MLQLSVAQHLEKLAKDINHELLCGVPYAALPLAAVMSINTNTPMIMKRKETKMYATKRILEGIFEKNQKCLVVEDVVTSGGSLMETVSTLRSEGLEVTHAVVVLDRDQGGVSVLKQNGIEVKSIFSLTGLLRILNEAGKISDETVDIILEHIKECQFSNLDFMKDNLEIMSL</sequence>
<gene>
    <name evidence="4" type="ORF">SPLIT_LOCUS6196</name>
</gene>
<dbReference type="EMBL" id="LR824552">
    <property type="protein sequence ID" value="CAH1640840.1"/>
    <property type="molecule type" value="Genomic_DNA"/>
</dbReference>
<dbReference type="PANTHER" id="PTHR19278:SF9">
    <property type="entry name" value="URIDINE 5'-MONOPHOSPHATE SYNTHASE"/>
    <property type="match status" value="1"/>
</dbReference>
<dbReference type="InterPro" id="IPR029057">
    <property type="entry name" value="PRTase-like"/>
</dbReference>
<evidence type="ECO:0000256" key="2">
    <source>
        <dbReference type="ARBA" id="ARBA00022975"/>
    </source>
</evidence>
<keyword evidence="5" id="KW-1185">Reference proteome</keyword>